<dbReference type="EMBL" id="CP006643">
    <property type="protein sequence ID" value="AGX04319.1"/>
    <property type="molecule type" value="Genomic_DNA"/>
</dbReference>
<evidence type="ECO:0000313" key="1">
    <source>
        <dbReference type="EMBL" id="AGX04319.1"/>
    </source>
</evidence>
<protein>
    <submittedName>
        <fullName evidence="1">Uncharacterized protein</fullName>
    </submittedName>
</protein>
<sequence length="36" mass="3900">MIKGFFSVYNGISIKIGAVKEAGESACLNCHDRKVL</sequence>
<name>U5L908_9BACI</name>
<reference evidence="1 2" key="1">
    <citation type="submission" date="2013-07" db="EMBL/GenBank/DDBJ databases">
        <title>Complete genome sequence of Bacillus infantis NRRL B-14911 that has potential to induce cardiac disease by antigenic mimicry.</title>
        <authorList>
            <person name="Massilamany C."/>
            <person name="Smith T.P.L."/>
            <person name="Loy J.D."/>
            <person name="Barletta R."/>
            <person name="Reddy J."/>
        </authorList>
    </citation>
    <scope>NUCLEOTIDE SEQUENCE [LARGE SCALE GENOMIC DNA]</scope>
    <source>
        <strain evidence="1 2">NRRL B-14911</strain>
    </source>
</reference>
<dbReference type="HOGENOM" id="CLU_3354504_0_0_9"/>
<evidence type="ECO:0000313" key="2">
    <source>
        <dbReference type="Proteomes" id="UP000017805"/>
    </source>
</evidence>
<keyword evidence="2" id="KW-1185">Reference proteome</keyword>
<organism evidence="1 2">
    <name type="scientific">Bacillus infantis NRRL B-14911</name>
    <dbReference type="NCBI Taxonomy" id="1367477"/>
    <lineage>
        <taxon>Bacteria</taxon>
        <taxon>Bacillati</taxon>
        <taxon>Bacillota</taxon>
        <taxon>Bacilli</taxon>
        <taxon>Bacillales</taxon>
        <taxon>Bacillaceae</taxon>
        <taxon>Bacillus</taxon>
    </lineage>
</organism>
<proteinExistence type="predicted"/>
<accession>U5L908</accession>
<dbReference type="KEGG" id="bif:N288_12060"/>
<dbReference type="AlphaFoldDB" id="U5L908"/>
<gene>
    <name evidence="1" type="ORF">N288_12060</name>
</gene>
<dbReference type="Proteomes" id="UP000017805">
    <property type="component" value="Chromosome"/>
</dbReference>